<feature type="transmembrane region" description="Helical" evidence="1">
    <location>
        <begin position="6"/>
        <end position="23"/>
    </location>
</feature>
<keyword evidence="3" id="KW-1185">Reference proteome</keyword>
<keyword evidence="1" id="KW-0472">Membrane</keyword>
<proteinExistence type="predicted"/>
<evidence type="ECO:0000256" key="1">
    <source>
        <dbReference type="SAM" id="Phobius"/>
    </source>
</evidence>
<keyword evidence="1" id="KW-0812">Transmembrane</keyword>
<name>A0ABS6V3W3_9SPHN</name>
<evidence type="ECO:0000313" key="2">
    <source>
        <dbReference type="EMBL" id="MBW0144234.1"/>
    </source>
</evidence>
<organism evidence="2 3">
    <name type="scientific">Sphingomicrobium clamense</name>
    <dbReference type="NCBI Taxonomy" id="2851013"/>
    <lineage>
        <taxon>Bacteria</taxon>
        <taxon>Pseudomonadati</taxon>
        <taxon>Pseudomonadota</taxon>
        <taxon>Alphaproteobacteria</taxon>
        <taxon>Sphingomonadales</taxon>
        <taxon>Sphingomonadaceae</taxon>
        <taxon>Sphingomicrobium</taxon>
    </lineage>
</organism>
<sequence>MELPQILMIVAGIIMLVASWGLFNRDSLGDVPRKALAALQALAGIVILVAALM</sequence>
<evidence type="ECO:0000313" key="3">
    <source>
        <dbReference type="Proteomes" id="UP000698028"/>
    </source>
</evidence>
<dbReference type="RefSeq" id="WP_218632249.1">
    <property type="nucleotide sequence ID" value="NZ_JAHVAH010000001.1"/>
</dbReference>
<keyword evidence="1" id="KW-1133">Transmembrane helix</keyword>
<gene>
    <name evidence="2" type="ORF">KTQ36_02860</name>
</gene>
<protein>
    <submittedName>
        <fullName evidence="2">Uncharacterized protein</fullName>
    </submittedName>
</protein>
<accession>A0ABS6V3W3</accession>
<reference evidence="2 3" key="1">
    <citation type="submission" date="2021-07" db="EMBL/GenBank/DDBJ databases">
        <title>The draft genome sequence of Sphingomicrobium sp. B8.</title>
        <authorList>
            <person name="Mu L."/>
        </authorList>
    </citation>
    <scope>NUCLEOTIDE SEQUENCE [LARGE SCALE GENOMIC DNA]</scope>
    <source>
        <strain evidence="2 3">B8</strain>
    </source>
</reference>
<comment type="caution">
    <text evidence="2">The sequence shown here is derived from an EMBL/GenBank/DDBJ whole genome shotgun (WGS) entry which is preliminary data.</text>
</comment>
<feature type="transmembrane region" description="Helical" evidence="1">
    <location>
        <begin position="35"/>
        <end position="52"/>
    </location>
</feature>
<dbReference type="Proteomes" id="UP000698028">
    <property type="component" value="Unassembled WGS sequence"/>
</dbReference>
<dbReference type="EMBL" id="JAHVAH010000001">
    <property type="protein sequence ID" value="MBW0144234.1"/>
    <property type="molecule type" value="Genomic_DNA"/>
</dbReference>